<dbReference type="AlphaFoldDB" id="A0A0G0LIR9"/>
<evidence type="ECO:0000313" key="9">
    <source>
        <dbReference type="Proteomes" id="UP000033862"/>
    </source>
</evidence>
<evidence type="ECO:0000256" key="5">
    <source>
        <dbReference type="ARBA" id="ARBA00023274"/>
    </source>
</evidence>
<dbReference type="NCBIfam" id="TIGR00060">
    <property type="entry name" value="L18_bact"/>
    <property type="match status" value="1"/>
</dbReference>
<dbReference type="InterPro" id="IPR005484">
    <property type="entry name" value="Ribosomal_uL18_bac/plant/anim"/>
</dbReference>
<evidence type="ECO:0000256" key="1">
    <source>
        <dbReference type="ARBA" id="ARBA00007116"/>
    </source>
</evidence>
<dbReference type="EMBL" id="LBVS01000002">
    <property type="protein sequence ID" value="KKQ90962.1"/>
    <property type="molecule type" value="Genomic_DNA"/>
</dbReference>
<evidence type="ECO:0000256" key="3">
    <source>
        <dbReference type="ARBA" id="ARBA00022884"/>
    </source>
</evidence>
<comment type="caution">
    <text evidence="8">The sequence shown here is derived from an EMBL/GenBank/DDBJ whole genome shotgun (WGS) entry which is preliminary data.</text>
</comment>
<dbReference type="GO" id="GO:0022625">
    <property type="term" value="C:cytosolic large ribosomal subunit"/>
    <property type="evidence" value="ECO:0007669"/>
    <property type="project" value="TreeGrafter"/>
</dbReference>
<dbReference type="HAMAP" id="MF_01337_B">
    <property type="entry name" value="Ribosomal_uL18_B"/>
    <property type="match status" value="1"/>
</dbReference>
<keyword evidence="3 7" id="KW-0694">RNA-binding</keyword>
<proteinExistence type="inferred from homology"/>
<dbReference type="PANTHER" id="PTHR12899:SF3">
    <property type="entry name" value="LARGE RIBOSOMAL SUBUNIT PROTEIN UL18M"/>
    <property type="match status" value="1"/>
</dbReference>
<dbReference type="GO" id="GO:0006412">
    <property type="term" value="P:translation"/>
    <property type="evidence" value="ECO:0007669"/>
    <property type="project" value="UniProtKB-UniRule"/>
</dbReference>
<protein>
    <recommendedName>
        <fullName evidence="6 7">Large ribosomal subunit protein uL18</fullName>
    </recommendedName>
</protein>
<comment type="function">
    <text evidence="7">This is one of the proteins that bind and probably mediate the attachment of the 5S RNA into the large ribosomal subunit, where it forms part of the central protuberance.</text>
</comment>
<dbReference type="SUPFAM" id="SSF53137">
    <property type="entry name" value="Translational machinery components"/>
    <property type="match status" value="1"/>
</dbReference>
<dbReference type="GO" id="GO:0008097">
    <property type="term" value="F:5S rRNA binding"/>
    <property type="evidence" value="ECO:0007669"/>
    <property type="project" value="TreeGrafter"/>
</dbReference>
<dbReference type="CDD" id="cd00432">
    <property type="entry name" value="Ribosomal_L18_L5e"/>
    <property type="match status" value="1"/>
</dbReference>
<dbReference type="InterPro" id="IPR004389">
    <property type="entry name" value="Ribosomal_uL18_bac-type"/>
</dbReference>
<keyword evidence="4 7" id="KW-0689">Ribosomal protein</keyword>
<dbReference type="PANTHER" id="PTHR12899">
    <property type="entry name" value="39S RIBOSOMAL PROTEIN L18, MITOCHONDRIAL"/>
    <property type="match status" value="1"/>
</dbReference>
<gene>
    <name evidence="7" type="primary">rplR</name>
    <name evidence="8" type="ORF">UT15_C0002G0035</name>
</gene>
<evidence type="ECO:0000256" key="6">
    <source>
        <dbReference type="ARBA" id="ARBA00035197"/>
    </source>
</evidence>
<sequence length="100" mass="11519">MDNRINRKKRIRGKLTGITVRPRLSVFRSNNNLYLQVIDDSKGMTIASASTLKSKDPAQELTQKLLKKNIKKIVFDRSGYQYHGRVQKIAEDLRKAGLEF</sequence>
<evidence type="ECO:0000256" key="7">
    <source>
        <dbReference type="HAMAP-Rule" id="MF_01337"/>
    </source>
</evidence>
<evidence type="ECO:0000256" key="2">
    <source>
        <dbReference type="ARBA" id="ARBA00022730"/>
    </source>
</evidence>
<evidence type="ECO:0000256" key="4">
    <source>
        <dbReference type="ARBA" id="ARBA00022980"/>
    </source>
</evidence>
<dbReference type="STRING" id="1618332.UT15_C0002G0035"/>
<keyword evidence="5 7" id="KW-0687">Ribonucleoprotein</keyword>
<evidence type="ECO:0000313" key="8">
    <source>
        <dbReference type="EMBL" id="KKQ90962.1"/>
    </source>
</evidence>
<comment type="subunit">
    <text evidence="7">Part of the 50S ribosomal subunit; part of the 5S rRNA/L5/L18/L25 subcomplex. Contacts the 5S and 23S rRNAs.</text>
</comment>
<keyword evidence="2 7" id="KW-0699">rRNA-binding</keyword>
<dbReference type="GO" id="GO:0003735">
    <property type="term" value="F:structural constituent of ribosome"/>
    <property type="evidence" value="ECO:0007669"/>
    <property type="project" value="InterPro"/>
</dbReference>
<name>A0A0G0LIR9_9BACT</name>
<organism evidence="8 9">
    <name type="scientific">Berkelbacteria bacterium GW2011_GWA1_39_10</name>
    <dbReference type="NCBI Taxonomy" id="1618332"/>
    <lineage>
        <taxon>Bacteria</taxon>
        <taxon>Candidatus Berkelbacteria</taxon>
    </lineage>
</organism>
<dbReference type="Gene3D" id="3.30.420.100">
    <property type="match status" value="1"/>
</dbReference>
<dbReference type="Pfam" id="PF00861">
    <property type="entry name" value="Ribosomal_L18p"/>
    <property type="match status" value="1"/>
</dbReference>
<comment type="similarity">
    <text evidence="1 7">Belongs to the universal ribosomal protein uL18 family.</text>
</comment>
<dbReference type="PATRIC" id="fig|1618332.3.peg.84"/>
<accession>A0A0G0LIR9</accession>
<reference evidence="8 9" key="1">
    <citation type="journal article" date="2015" name="Nature">
        <title>rRNA introns, odd ribosomes, and small enigmatic genomes across a large radiation of phyla.</title>
        <authorList>
            <person name="Brown C.T."/>
            <person name="Hug L.A."/>
            <person name="Thomas B.C."/>
            <person name="Sharon I."/>
            <person name="Castelle C.J."/>
            <person name="Singh A."/>
            <person name="Wilkins M.J."/>
            <person name="Williams K.H."/>
            <person name="Banfield J.F."/>
        </authorList>
    </citation>
    <scope>NUCLEOTIDE SEQUENCE [LARGE SCALE GENOMIC DNA]</scope>
</reference>
<dbReference type="Proteomes" id="UP000033862">
    <property type="component" value="Unassembled WGS sequence"/>
</dbReference>
<dbReference type="InterPro" id="IPR057268">
    <property type="entry name" value="Ribosomal_L18"/>
</dbReference>